<protein>
    <recommendedName>
        <fullName evidence="3">SMI1/KNR4 family protein</fullName>
    </recommendedName>
</protein>
<dbReference type="EMBL" id="SJTG01000001">
    <property type="protein sequence ID" value="TCI12004.1"/>
    <property type="molecule type" value="Genomic_DNA"/>
</dbReference>
<name>A0A4R0YXJ8_9GAMM</name>
<organism evidence="1 2">
    <name type="scientific">Dyella soli</name>
    <dbReference type="NCBI Taxonomy" id="522319"/>
    <lineage>
        <taxon>Bacteria</taxon>
        <taxon>Pseudomonadati</taxon>
        <taxon>Pseudomonadota</taxon>
        <taxon>Gammaproteobacteria</taxon>
        <taxon>Lysobacterales</taxon>
        <taxon>Rhodanobacteraceae</taxon>
        <taxon>Dyella</taxon>
    </lineage>
</organism>
<reference evidence="1 2" key="1">
    <citation type="submission" date="2019-02" db="EMBL/GenBank/DDBJ databases">
        <title>Dyella amyloliquefaciens sp. nov., isolated from forest soil.</title>
        <authorList>
            <person name="Gao Z.-H."/>
            <person name="Qiu L.-H."/>
        </authorList>
    </citation>
    <scope>NUCLEOTIDE SEQUENCE [LARGE SCALE GENOMIC DNA]</scope>
    <source>
        <strain evidence="1 2">KACC 12747</strain>
    </source>
</reference>
<gene>
    <name evidence="1" type="ORF">EZM97_01145</name>
</gene>
<sequence>MLPEAGTNDRDIESVNAWLRAEDWYPPDLQDVVWFGDDGVGNYFGWRPSLALAVLWNPEDGDEPWRVGQVRDLWDFVVAGYKSEP</sequence>
<evidence type="ECO:0000313" key="2">
    <source>
        <dbReference type="Proteomes" id="UP000291822"/>
    </source>
</evidence>
<dbReference type="AlphaFoldDB" id="A0A4R0YXJ8"/>
<dbReference type="Proteomes" id="UP000291822">
    <property type="component" value="Unassembled WGS sequence"/>
</dbReference>
<dbReference type="RefSeq" id="WP_131151215.1">
    <property type="nucleotide sequence ID" value="NZ_SJTG01000001.1"/>
</dbReference>
<accession>A0A4R0YXJ8</accession>
<keyword evidence="2" id="KW-1185">Reference proteome</keyword>
<comment type="caution">
    <text evidence="1">The sequence shown here is derived from an EMBL/GenBank/DDBJ whole genome shotgun (WGS) entry which is preliminary data.</text>
</comment>
<evidence type="ECO:0000313" key="1">
    <source>
        <dbReference type="EMBL" id="TCI12004.1"/>
    </source>
</evidence>
<proteinExistence type="predicted"/>
<evidence type="ECO:0008006" key="3">
    <source>
        <dbReference type="Google" id="ProtNLM"/>
    </source>
</evidence>